<evidence type="ECO:0000313" key="4">
    <source>
        <dbReference type="Proteomes" id="UP000559256"/>
    </source>
</evidence>
<comment type="caution">
    <text evidence="3">The sequence shown here is derived from an EMBL/GenBank/DDBJ whole genome shotgun (WGS) entry which is preliminary data.</text>
</comment>
<keyword evidence="2" id="KW-1133">Transmembrane helix</keyword>
<feature type="compositionally biased region" description="Low complexity" evidence="1">
    <location>
        <begin position="146"/>
        <end position="187"/>
    </location>
</feature>
<dbReference type="OrthoDB" id="3071004at2759"/>
<keyword evidence="4" id="KW-1185">Reference proteome</keyword>
<feature type="transmembrane region" description="Helical" evidence="2">
    <location>
        <begin position="239"/>
        <end position="261"/>
    </location>
</feature>
<organism evidence="3 4">
    <name type="scientific">Tetrapyrgos nigripes</name>
    <dbReference type="NCBI Taxonomy" id="182062"/>
    <lineage>
        <taxon>Eukaryota</taxon>
        <taxon>Fungi</taxon>
        <taxon>Dikarya</taxon>
        <taxon>Basidiomycota</taxon>
        <taxon>Agaricomycotina</taxon>
        <taxon>Agaricomycetes</taxon>
        <taxon>Agaricomycetidae</taxon>
        <taxon>Agaricales</taxon>
        <taxon>Marasmiineae</taxon>
        <taxon>Marasmiaceae</taxon>
        <taxon>Tetrapyrgos</taxon>
    </lineage>
</organism>
<dbReference type="AlphaFoldDB" id="A0A8H5GXU3"/>
<reference evidence="3 4" key="1">
    <citation type="journal article" date="2020" name="ISME J.">
        <title>Uncovering the hidden diversity of litter-decomposition mechanisms in mushroom-forming fungi.</title>
        <authorList>
            <person name="Floudas D."/>
            <person name="Bentzer J."/>
            <person name="Ahren D."/>
            <person name="Johansson T."/>
            <person name="Persson P."/>
            <person name="Tunlid A."/>
        </authorList>
    </citation>
    <scope>NUCLEOTIDE SEQUENCE [LARGE SCALE GENOMIC DNA]</scope>
    <source>
        <strain evidence="3 4">CBS 291.85</strain>
    </source>
</reference>
<evidence type="ECO:0000256" key="1">
    <source>
        <dbReference type="SAM" id="MobiDB-lite"/>
    </source>
</evidence>
<dbReference type="EMBL" id="JAACJM010000004">
    <property type="protein sequence ID" value="KAF5372962.1"/>
    <property type="molecule type" value="Genomic_DNA"/>
</dbReference>
<keyword evidence="2" id="KW-0812">Transmembrane</keyword>
<gene>
    <name evidence="3" type="ORF">D9758_001684</name>
</gene>
<feature type="region of interest" description="Disordered" evidence="1">
    <location>
        <begin position="84"/>
        <end position="229"/>
    </location>
</feature>
<protein>
    <submittedName>
        <fullName evidence="3">Uncharacterized protein</fullName>
    </submittedName>
</protein>
<sequence length="326" mass="34164">MMITTMGTVIMGIIKMAKGRKIKEGTMTERMLLAELTKLPPYRTTLAVPQAQKIPQGTMEPAIFPVVQALHHLIIRIPPVQISSQGLPRHQHPREKPMAQTTMKTSGSTDSSSSSNTESSSTGQQSGATSSPTPSGEANGSDNDETSGSTDFSSSSSTEPPSQTEEASSTASSASSSGPASSEDSSGVGATAAGSTPESPGSSAPSTSDDMTTYPTDTTQSTPNTNTLPSSAHVNVGGIAGGVVGGLILVTLVTFIVIFLLRRRRNRTAPSAEFLYVHPAPPFQRINSPAPSYLESVASLPSHRDDPPPFTPGRFQYPFPEKFSAR</sequence>
<feature type="compositionally biased region" description="Polar residues" evidence="1">
    <location>
        <begin position="193"/>
        <end position="204"/>
    </location>
</feature>
<evidence type="ECO:0000313" key="3">
    <source>
        <dbReference type="EMBL" id="KAF5372962.1"/>
    </source>
</evidence>
<feature type="compositionally biased region" description="Low complexity" evidence="1">
    <location>
        <begin position="101"/>
        <end position="133"/>
    </location>
</feature>
<dbReference type="Proteomes" id="UP000559256">
    <property type="component" value="Unassembled WGS sequence"/>
</dbReference>
<name>A0A8H5GXU3_9AGAR</name>
<evidence type="ECO:0000256" key="2">
    <source>
        <dbReference type="SAM" id="Phobius"/>
    </source>
</evidence>
<proteinExistence type="predicted"/>
<feature type="compositionally biased region" description="Low complexity" evidence="1">
    <location>
        <begin position="205"/>
        <end position="229"/>
    </location>
</feature>
<accession>A0A8H5GXU3</accession>
<keyword evidence="2" id="KW-0472">Membrane</keyword>